<evidence type="ECO:0000313" key="9">
    <source>
        <dbReference type="Proteomes" id="UP000594220"/>
    </source>
</evidence>
<dbReference type="GO" id="GO:0005856">
    <property type="term" value="C:cytoskeleton"/>
    <property type="evidence" value="ECO:0007669"/>
    <property type="project" value="UniProtKB-SubCell"/>
</dbReference>
<dbReference type="Ensembl" id="ENSCPRT00005026290.1">
    <property type="protein sequence ID" value="ENSCPRP00005022486.1"/>
    <property type="gene ID" value="ENSCPRG00005015675.1"/>
</dbReference>
<evidence type="ECO:0000259" key="7">
    <source>
        <dbReference type="Pfam" id="PF07707"/>
    </source>
</evidence>
<proteinExistence type="predicted"/>
<reference evidence="8" key="2">
    <citation type="submission" date="2025-09" db="UniProtKB">
        <authorList>
            <consortium name="Ensembl"/>
        </authorList>
    </citation>
    <scope>IDENTIFICATION</scope>
</reference>
<feature type="domain" description="BTB" evidence="6">
    <location>
        <begin position="7"/>
        <end position="69"/>
    </location>
</feature>
<comment type="subcellular location">
    <subcellularLocation>
        <location evidence="1">Cytoplasm</location>
        <location evidence="1">Cytoskeleton</location>
    </subcellularLocation>
</comment>
<organism evidence="8 9">
    <name type="scientific">Crocodylus porosus</name>
    <name type="common">Saltwater crocodile</name>
    <name type="synonym">Estuarine crocodile</name>
    <dbReference type="NCBI Taxonomy" id="8502"/>
    <lineage>
        <taxon>Eukaryota</taxon>
        <taxon>Metazoa</taxon>
        <taxon>Chordata</taxon>
        <taxon>Craniata</taxon>
        <taxon>Vertebrata</taxon>
        <taxon>Euteleostomi</taxon>
        <taxon>Archelosauria</taxon>
        <taxon>Archosauria</taxon>
        <taxon>Crocodylia</taxon>
        <taxon>Longirostres</taxon>
        <taxon>Crocodylidae</taxon>
        <taxon>Crocodylus</taxon>
    </lineage>
</organism>
<dbReference type="Pfam" id="PF07707">
    <property type="entry name" value="BACK"/>
    <property type="match status" value="1"/>
</dbReference>
<evidence type="ECO:0000259" key="6">
    <source>
        <dbReference type="Pfam" id="PF00651"/>
    </source>
</evidence>
<evidence type="ECO:0000256" key="1">
    <source>
        <dbReference type="ARBA" id="ARBA00004245"/>
    </source>
</evidence>
<dbReference type="GeneTree" id="ENSGT00940000158859"/>
<sequence>MYLYLQSEDKKKEVVLEDVDPNILDMIIKYLYSASIDLNDSNVQDIFALASRFQIPSVFTVCVSYLQKRLAVGNCLAILRLGLLLDCPRLAFSARDYVSDHFVQICKEEDFMQLAPHEQHFSAGVLKKPTMLWKVLECWPTRKTKQGQGVHGRMPCLCPLPPQPRLLGYQQLPRTWTSCSQEAANSCCLPTSAPAVSCQWGADSSQPAGGTGPGLGLALGRSWGWDRWWCQAGSGA</sequence>
<dbReference type="PANTHER" id="PTHR24412">
    <property type="entry name" value="KELCH PROTEIN"/>
    <property type="match status" value="1"/>
</dbReference>
<keyword evidence="3" id="KW-0963">Cytoplasm</keyword>
<evidence type="ECO:0008006" key="10">
    <source>
        <dbReference type="Google" id="ProtNLM"/>
    </source>
</evidence>
<dbReference type="GO" id="GO:0031430">
    <property type="term" value="C:M band"/>
    <property type="evidence" value="ECO:0007669"/>
    <property type="project" value="TreeGrafter"/>
</dbReference>
<dbReference type="Pfam" id="PF00651">
    <property type="entry name" value="BTB"/>
    <property type="match status" value="1"/>
</dbReference>
<evidence type="ECO:0000256" key="2">
    <source>
        <dbReference type="ARBA" id="ARBA00022441"/>
    </source>
</evidence>
<name>A0A7M4FBA7_CROPO</name>
<dbReference type="Gene3D" id="3.30.710.10">
    <property type="entry name" value="Potassium Channel Kv1.1, Chain A"/>
    <property type="match status" value="1"/>
</dbReference>
<keyword evidence="9" id="KW-1185">Reference proteome</keyword>
<keyword evidence="2" id="KW-0880">Kelch repeat</keyword>
<evidence type="ECO:0000256" key="3">
    <source>
        <dbReference type="ARBA" id="ARBA00022490"/>
    </source>
</evidence>
<dbReference type="InterPro" id="IPR000210">
    <property type="entry name" value="BTB/POZ_dom"/>
</dbReference>
<keyword evidence="4" id="KW-0677">Repeat</keyword>
<dbReference type="PANTHER" id="PTHR24412:SF146">
    <property type="entry name" value="KELCH-LIKE PROTEIN 41"/>
    <property type="match status" value="1"/>
</dbReference>
<dbReference type="InterPro" id="IPR011333">
    <property type="entry name" value="SKP1/BTB/POZ_sf"/>
</dbReference>
<evidence type="ECO:0000313" key="8">
    <source>
        <dbReference type="Ensembl" id="ENSCPRP00005022486.1"/>
    </source>
</evidence>
<reference evidence="8" key="1">
    <citation type="submission" date="2025-08" db="UniProtKB">
        <authorList>
            <consortium name="Ensembl"/>
        </authorList>
    </citation>
    <scope>IDENTIFICATION</scope>
</reference>
<evidence type="ECO:0000256" key="4">
    <source>
        <dbReference type="ARBA" id="ARBA00022737"/>
    </source>
</evidence>
<dbReference type="InterPro" id="IPR011705">
    <property type="entry name" value="BACK"/>
</dbReference>
<dbReference type="SUPFAM" id="SSF54695">
    <property type="entry name" value="POZ domain"/>
    <property type="match status" value="1"/>
</dbReference>
<accession>A0A7M4FBA7</accession>
<protein>
    <recommendedName>
        <fullName evidence="10">BTB domain-containing protein</fullName>
    </recommendedName>
</protein>
<dbReference type="AlphaFoldDB" id="A0A7M4FBA7"/>
<dbReference type="GO" id="GO:0033017">
    <property type="term" value="C:sarcoplasmic reticulum membrane"/>
    <property type="evidence" value="ECO:0007669"/>
    <property type="project" value="TreeGrafter"/>
</dbReference>
<dbReference type="GO" id="GO:2000291">
    <property type="term" value="P:regulation of myoblast proliferation"/>
    <property type="evidence" value="ECO:0007669"/>
    <property type="project" value="TreeGrafter"/>
</dbReference>
<keyword evidence="5" id="KW-0206">Cytoskeleton</keyword>
<feature type="domain" description="BACK" evidence="7">
    <location>
        <begin position="75"/>
        <end position="117"/>
    </location>
</feature>
<dbReference type="Gene3D" id="1.25.40.420">
    <property type="match status" value="1"/>
</dbReference>
<dbReference type="GO" id="GO:2001014">
    <property type="term" value="P:regulation of skeletal muscle cell differentiation"/>
    <property type="evidence" value="ECO:0007669"/>
    <property type="project" value="TreeGrafter"/>
</dbReference>
<dbReference type="GO" id="GO:0045661">
    <property type="term" value="P:regulation of myoblast differentiation"/>
    <property type="evidence" value="ECO:0007669"/>
    <property type="project" value="TreeGrafter"/>
</dbReference>
<evidence type="ECO:0000256" key="5">
    <source>
        <dbReference type="ARBA" id="ARBA00023212"/>
    </source>
</evidence>
<dbReference type="Proteomes" id="UP000594220">
    <property type="component" value="Unplaced"/>
</dbReference>